<dbReference type="InterPro" id="IPR015943">
    <property type="entry name" value="WD40/YVTN_repeat-like_dom_sf"/>
</dbReference>
<accession>A0A8H3GUY5</accession>
<evidence type="ECO:0000313" key="6">
    <source>
        <dbReference type="Proteomes" id="UP000663853"/>
    </source>
</evidence>
<proteinExistence type="predicted"/>
<feature type="repeat" description="WD" evidence="3">
    <location>
        <begin position="1379"/>
        <end position="1420"/>
    </location>
</feature>
<dbReference type="SUPFAM" id="SSF50978">
    <property type="entry name" value="WD40 repeat-like"/>
    <property type="match status" value="2"/>
</dbReference>
<protein>
    <recommendedName>
        <fullName evidence="4">Nephrocystin 3-like N-terminal domain-containing protein</fullName>
    </recommendedName>
</protein>
<dbReference type="PROSITE" id="PS00678">
    <property type="entry name" value="WD_REPEATS_1"/>
    <property type="match status" value="3"/>
</dbReference>
<dbReference type="InterPro" id="IPR036322">
    <property type="entry name" value="WD40_repeat_dom_sf"/>
</dbReference>
<dbReference type="InterPro" id="IPR020472">
    <property type="entry name" value="WD40_PAC1"/>
</dbReference>
<dbReference type="InterPro" id="IPR027417">
    <property type="entry name" value="P-loop_NTPase"/>
</dbReference>
<dbReference type="SMART" id="SM00320">
    <property type="entry name" value="WD40"/>
    <property type="match status" value="14"/>
</dbReference>
<feature type="repeat" description="WD" evidence="3">
    <location>
        <begin position="955"/>
        <end position="996"/>
    </location>
</feature>
<feature type="repeat" description="WD" evidence="3">
    <location>
        <begin position="1167"/>
        <end position="1208"/>
    </location>
</feature>
<dbReference type="PROSITE" id="PS50294">
    <property type="entry name" value="WD_REPEATS_REGION"/>
    <property type="match status" value="11"/>
</dbReference>
<keyword evidence="1 3" id="KW-0853">WD repeat</keyword>
<dbReference type="PANTHER" id="PTHR19879">
    <property type="entry name" value="TRANSCRIPTION INITIATION FACTOR TFIID"/>
    <property type="match status" value="1"/>
</dbReference>
<dbReference type="PROSITE" id="PS50082">
    <property type="entry name" value="WD_REPEATS_2"/>
    <property type="match status" value="11"/>
</dbReference>
<evidence type="ECO:0000256" key="1">
    <source>
        <dbReference type="ARBA" id="ARBA00022574"/>
    </source>
</evidence>
<keyword evidence="2" id="KW-0677">Repeat</keyword>
<dbReference type="InterPro" id="IPR056884">
    <property type="entry name" value="NPHP3-like_N"/>
</dbReference>
<feature type="repeat" description="WD" evidence="3">
    <location>
        <begin position="1209"/>
        <end position="1250"/>
    </location>
</feature>
<feature type="domain" description="Nephrocystin 3-like N-terminal" evidence="4">
    <location>
        <begin position="268"/>
        <end position="426"/>
    </location>
</feature>
<evidence type="ECO:0000259" key="4">
    <source>
        <dbReference type="Pfam" id="PF24883"/>
    </source>
</evidence>
<reference evidence="5" key="1">
    <citation type="submission" date="2021-01" db="EMBL/GenBank/DDBJ databases">
        <authorList>
            <person name="Kaushik A."/>
        </authorList>
    </citation>
    <scope>NUCLEOTIDE SEQUENCE</scope>
    <source>
        <strain evidence="5">AG6-10EEA</strain>
    </source>
</reference>
<feature type="repeat" description="WD" evidence="3">
    <location>
        <begin position="912"/>
        <end position="944"/>
    </location>
</feature>
<comment type="caution">
    <text evidence="5">The sequence shown here is derived from an EMBL/GenBank/DDBJ whole genome shotgun (WGS) entry which is preliminary data.</text>
</comment>
<dbReference type="SUPFAM" id="SSF52540">
    <property type="entry name" value="P-loop containing nucleoside triphosphate hydrolases"/>
    <property type="match status" value="1"/>
</dbReference>
<organism evidence="5 6">
    <name type="scientific">Rhizoctonia solani</name>
    <dbReference type="NCBI Taxonomy" id="456999"/>
    <lineage>
        <taxon>Eukaryota</taxon>
        <taxon>Fungi</taxon>
        <taxon>Dikarya</taxon>
        <taxon>Basidiomycota</taxon>
        <taxon>Agaricomycotina</taxon>
        <taxon>Agaricomycetes</taxon>
        <taxon>Cantharellales</taxon>
        <taxon>Ceratobasidiaceae</taxon>
        <taxon>Rhizoctonia</taxon>
    </lineage>
</organism>
<dbReference type="Proteomes" id="UP000663853">
    <property type="component" value="Unassembled WGS sequence"/>
</dbReference>
<feature type="repeat" description="WD" evidence="3">
    <location>
        <begin position="1252"/>
        <end position="1293"/>
    </location>
</feature>
<gene>
    <name evidence="5" type="ORF">RDB_LOCUS79206</name>
</gene>
<feature type="repeat" description="WD" evidence="3">
    <location>
        <begin position="869"/>
        <end position="910"/>
    </location>
</feature>
<dbReference type="Gene3D" id="3.40.50.300">
    <property type="entry name" value="P-loop containing nucleotide triphosphate hydrolases"/>
    <property type="match status" value="1"/>
</dbReference>
<name>A0A8H3GUY5_9AGAM</name>
<evidence type="ECO:0000313" key="5">
    <source>
        <dbReference type="EMBL" id="CAE6474338.1"/>
    </source>
</evidence>
<dbReference type="Gene3D" id="2.130.10.10">
    <property type="entry name" value="YVTN repeat-like/Quinoprotein amine dehydrogenase"/>
    <property type="match status" value="5"/>
</dbReference>
<dbReference type="InterPro" id="IPR019775">
    <property type="entry name" value="WD40_repeat_CS"/>
</dbReference>
<dbReference type="CDD" id="cd00200">
    <property type="entry name" value="WD40"/>
    <property type="match status" value="2"/>
</dbReference>
<feature type="repeat" description="WD" evidence="3">
    <location>
        <begin position="1336"/>
        <end position="1377"/>
    </location>
</feature>
<dbReference type="InterPro" id="IPR001680">
    <property type="entry name" value="WD40_rpt"/>
</dbReference>
<feature type="repeat" description="WD" evidence="3">
    <location>
        <begin position="1294"/>
        <end position="1326"/>
    </location>
</feature>
<feature type="repeat" description="WD" evidence="3">
    <location>
        <begin position="1040"/>
        <end position="1081"/>
    </location>
</feature>
<dbReference type="Pfam" id="PF00400">
    <property type="entry name" value="WD40"/>
    <property type="match status" value="13"/>
</dbReference>
<dbReference type="PRINTS" id="PR00320">
    <property type="entry name" value="GPROTEINBRPT"/>
</dbReference>
<evidence type="ECO:0000256" key="2">
    <source>
        <dbReference type="ARBA" id="ARBA00022737"/>
    </source>
</evidence>
<dbReference type="EMBL" id="CAJMXA010002008">
    <property type="protein sequence ID" value="CAE6474338.1"/>
    <property type="molecule type" value="Genomic_DNA"/>
</dbReference>
<sequence>MPLSPGYNRFKARAKLQLERIFKDYRSAPLTAILSPTLLASPYPHSAPENAALGALTEGRMGATGFGHSSSPVIVLPIADPNSEPQVASWVALKSFTKALNNTIDTISSYKLLKDALLELIELLELCKNTMNDKKSFVGLPSELEVLFEDLEHIFTWDTLPVATASVMSLCRSIQQDINAARRKALSDERTQNGAIDQGERSLIEYLLQIEVHLQRISLNVNLRTWGIIEDRVTETSLASLRPSKSCLYNSTTFKREGCAAHTSEDILASMHYWAHSTGAAPVFWLTGLAGTGKTTIAYSLCTQLAETWTLAASFFCSVALPECRDASLIIPSIAYQLAQFSRPFQIALTRILENFPNSSQCQPLVQFETFISKPLFEVQSTLPKNLVVVIDALDECEDQRAISQFVDVLLDRGREQPIKFLVTSRPKPGIRDRIMKHEGRILQELDHVTVQMDIERYLRTSLAHMDLSTVDIDTLVEHCGALFIYAATVVRYIDNGSFRHDAHIRLQRVLNLSSSDDQEGYRKLDELYRTILHTAFENANSGVKEDIKLVLGAVVCAQEPLTLASLSEFFGLDANRLRGALGMTFPVLHISRPDQTVIVLHASFPDFILDFTRSGVFHCDSKARNRALAERAFYCMKHNLRFNICELESSFSLDWNVKDLEKRVNKAISPELLYACRHWAAHTSLAGSSKGLAQLLEDFLSTRLLLWMEVMNLKREIYKTIGIMQLAEEWDLVSLLGHTVVTYALIAIQKHLHSSRVTDLVRDARRFVKMFATGSVAQSTPHIYISMLSIWPRETPLSRLYAQQATQLIRLEGTAWTKQHSILLATWCMGETITATGLSPDGTLVAVGVGRDIYILDAYTGRPKIDRMAGHAGHISSLAFSPDGSRIISGSHDNTIRTWESCTGQSISKPARGHAYAVTSVAFSPNGTFIASGSRDKTICIWDAMKGDLRHGPLFGHTDSITSVQFSPDTKCLLSGSHDGCIRVWDVTNGELILGPLKTSSPALAPVAFSSDGSFIVSASQNDIRLWDARTGNIIGNPLRGHNGPITAIATSPDGATIVSGSEDHNIFLWDTVTGKQIAGPFIGHTKAVNSVAFFPDGRLIISSSSDNTIRIWDSQIENLAPNSREAHTEPINCITTSSDGRHVAYCSANTISLWYSEGEPKISSLKGHTAPVLSVCFSPDGACVVSGSADKTLRIWDATSGESASVLHGHTDSVTSIAFSIDGTRIISGSNDATLQQWDARNGIKTAPRLEGHEGPVTSVAISPDGTRIVSASRDKTIKVWDALTQELISDIRGHSGAITTVAFSPRGQQIASGSEDKTIRIWDSSGHNALGPFEGHNGAVIAVCFSPDGTRIISGSTDRTLRMWDISSGALVFEPLKGHTRAIRSVRFSPDGTQIYSSSDDGTIQITNAEVDKPSMSEPDSTFATLQWSANRDGWVVDDQSRLLIWIPPELVPALMSPRTIRLISPGGYLRPDFKNASIGKSWINCEPVEDISVSRF</sequence>
<dbReference type="PANTHER" id="PTHR19879:SF9">
    <property type="entry name" value="TRANSCRIPTION INITIATION FACTOR TFIID SUBUNIT 5"/>
    <property type="match status" value="1"/>
</dbReference>
<feature type="repeat" description="WD" evidence="3">
    <location>
        <begin position="1083"/>
        <end position="1115"/>
    </location>
</feature>
<evidence type="ECO:0000256" key="3">
    <source>
        <dbReference type="PROSITE-ProRule" id="PRU00221"/>
    </source>
</evidence>
<dbReference type="Pfam" id="PF24883">
    <property type="entry name" value="NPHP3_N"/>
    <property type="match status" value="1"/>
</dbReference>